<dbReference type="Gene3D" id="3.40.50.1820">
    <property type="entry name" value="alpha/beta hydrolase"/>
    <property type="match status" value="1"/>
</dbReference>
<feature type="binding site" evidence="2">
    <location>
        <position position="24"/>
    </location>
    <ligand>
        <name>substrate</name>
    </ligand>
</feature>
<evidence type="ECO:0000256" key="1">
    <source>
        <dbReference type="PIRSR" id="PIRSR017388-1"/>
    </source>
</evidence>
<comment type="caution">
    <text evidence="4">The sequence shown here is derived from an EMBL/GenBank/DDBJ whole genome shotgun (WGS) entry which is preliminary data.</text>
</comment>
<evidence type="ECO:0000313" key="4">
    <source>
        <dbReference type="EMBL" id="TDT17911.1"/>
    </source>
</evidence>
<feature type="binding site" evidence="2">
    <location>
        <position position="93"/>
    </location>
    <ligand>
        <name>substrate</name>
    </ligand>
</feature>
<organism evidence="4 5">
    <name type="scientific">Ilumatobacter fluminis</name>
    <dbReference type="NCBI Taxonomy" id="467091"/>
    <lineage>
        <taxon>Bacteria</taxon>
        <taxon>Bacillati</taxon>
        <taxon>Actinomycetota</taxon>
        <taxon>Acidimicrobiia</taxon>
        <taxon>Acidimicrobiales</taxon>
        <taxon>Ilumatobacteraceae</taxon>
        <taxon>Ilumatobacter</taxon>
    </lineage>
</organism>
<dbReference type="SUPFAM" id="SSF53474">
    <property type="entry name" value="alpha/beta-Hydrolases"/>
    <property type="match status" value="1"/>
</dbReference>
<gene>
    <name evidence="4" type="ORF">BDK89_3524</name>
</gene>
<feature type="active site" description="Nucleophile" evidence="1">
    <location>
        <position position="92"/>
    </location>
</feature>
<dbReference type="InterPro" id="IPR000073">
    <property type="entry name" value="AB_hydrolase_1"/>
</dbReference>
<dbReference type="InterPro" id="IPR029058">
    <property type="entry name" value="AB_hydrolase_fold"/>
</dbReference>
<dbReference type="InterPro" id="IPR012354">
    <property type="entry name" value="Esterase_lipase"/>
</dbReference>
<evidence type="ECO:0000313" key="5">
    <source>
        <dbReference type="Proteomes" id="UP000294558"/>
    </source>
</evidence>
<dbReference type="Pfam" id="PF00561">
    <property type="entry name" value="Abhydrolase_1"/>
    <property type="match status" value="1"/>
</dbReference>
<dbReference type="PIRSF" id="PIRSF017388">
    <property type="entry name" value="Esterase_lipase"/>
    <property type="match status" value="1"/>
</dbReference>
<evidence type="ECO:0000256" key="2">
    <source>
        <dbReference type="PIRSR" id="PIRSR017388-2"/>
    </source>
</evidence>
<feature type="domain" description="AB hydrolase-1" evidence="3">
    <location>
        <begin position="18"/>
        <end position="125"/>
    </location>
</feature>
<dbReference type="GO" id="GO:0052689">
    <property type="term" value="F:carboxylic ester hydrolase activity"/>
    <property type="evidence" value="ECO:0007669"/>
    <property type="project" value="InterPro"/>
</dbReference>
<dbReference type="EMBL" id="SOAU01000001">
    <property type="protein sequence ID" value="TDT17911.1"/>
    <property type="molecule type" value="Genomic_DNA"/>
</dbReference>
<name>A0A4R7I2X3_9ACTN</name>
<reference evidence="4 5" key="1">
    <citation type="submission" date="2019-03" db="EMBL/GenBank/DDBJ databases">
        <title>Sequencing the genomes of 1000 actinobacteria strains.</title>
        <authorList>
            <person name="Klenk H.-P."/>
        </authorList>
    </citation>
    <scope>NUCLEOTIDE SEQUENCE [LARGE SCALE GENOMIC DNA]</scope>
    <source>
        <strain evidence="4 5">DSM 18936</strain>
    </source>
</reference>
<proteinExistence type="predicted"/>
<dbReference type="AlphaFoldDB" id="A0A4R7I2X3"/>
<protein>
    <submittedName>
        <fullName evidence="4">Esterase/lipase</fullName>
    </submittedName>
</protein>
<feature type="active site" description="Charge relay system" evidence="1">
    <location>
        <position position="195"/>
    </location>
</feature>
<accession>A0A4R7I2X3</accession>
<sequence length="248" mass="26176">MLPGCEAVSHANGSAVGVVVIHGFTGSPFSVRGVADAMIAASFDVEVPRLPGHGTTIDDMLPTTWADWSAEVAAARARLAARVDHVVLAGQSMGATLALASALDDPSIAGMVCINPLTRPRTADEIEMIDDLLEDGFGVAPGGSSDIADPDSHDISYEGTPLAPIRSLVVDGVAPISTRFGELAMPLRLFSSRTDHVVDPADGDHLADSWGGPVERTFLERSYHVATRDYDREVVERGSVDFVREVTS</sequence>
<dbReference type="Proteomes" id="UP000294558">
    <property type="component" value="Unassembled WGS sequence"/>
</dbReference>
<evidence type="ECO:0000259" key="3">
    <source>
        <dbReference type="Pfam" id="PF00561"/>
    </source>
</evidence>
<feature type="active site" description="Charge relay system" evidence="1">
    <location>
        <position position="224"/>
    </location>
</feature>
<keyword evidence="5" id="KW-1185">Reference proteome</keyword>